<dbReference type="InterPro" id="IPR000015">
    <property type="entry name" value="Fimb_usher"/>
</dbReference>
<feature type="domain" description="PapC N-terminal" evidence="13">
    <location>
        <begin position="43"/>
        <end position="190"/>
    </location>
</feature>
<dbReference type="InterPro" id="IPR043142">
    <property type="entry name" value="PapC-like_C_sf"/>
</dbReference>
<feature type="signal peptide" evidence="11">
    <location>
        <begin position="1"/>
        <end position="36"/>
    </location>
</feature>
<dbReference type="SUPFAM" id="SSF141729">
    <property type="entry name" value="FimD N-terminal domain-like"/>
    <property type="match status" value="1"/>
</dbReference>
<keyword evidence="7 11" id="KW-0732">Signal</keyword>
<dbReference type="Pfam" id="PF13953">
    <property type="entry name" value="PapC_C"/>
    <property type="match status" value="1"/>
</dbReference>
<dbReference type="Gene3D" id="2.60.40.2610">
    <property type="entry name" value="Outer membrane usher protein FimD, plug domain"/>
    <property type="match status" value="1"/>
</dbReference>
<organism evidence="14 15">
    <name type="scientific">Pseudomonas mosselii</name>
    <dbReference type="NCBI Taxonomy" id="78327"/>
    <lineage>
        <taxon>Bacteria</taxon>
        <taxon>Pseudomonadati</taxon>
        <taxon>Pseudomonadota</taxon>
        <taxon>Gammaproteobacteria</taxon>
        <taxon>Pseudomonadales</taxon>
        <taxon>Pseudomonadaceae</taxon>
        <taxon>Pseudomonas</taxon>
    </lineage>
</organism>
<evidence type="ECO:0000259" key="13">
    <source>
        <dbReference type="Pfam" id="PF13954"/>
    </source>
</evidence>
<evidence type="ECO:0000256" key="3">
    <source>
        <dbReference type="ARBA" id="ARBA00022448"/>
    </source>
</evidence>
<evidence type="ECO:0000256" key="6">
    <source>
        <dbReference type="ARBA" id="ARBA00022692"/>
    </source>
</evidence>
<gene>
    <name evidence="14" type="ORF">FEM01_10805</name>
</gene>
<dbReference type="Pfam" id="PF00577">
    <property type="entry name" value="Usher"/>
    <property type="match status" value="1"/>
</dbReference>
<accession>A0A5R8Z5P7</accession>
<keyword evidence="6 10" id="KW-0812">Transmembrane</keyword>
<feature type="chain" id="PRO_5024341420" evidence="11">
    <location>
        <begin position="37"/>
        <end position="838"/>
    </location>
</feature>
<dbReference type="InterPro" id="IPR025949">
    <property type="entry name" value="PapC-like_C"/>
</dbReference>
<comment type="subcellular location">
    <subcellularLocation>
        <location evidence="1 10">Cell outer membrane</location>
        <topology evidence="1 10">Multi-pass membrane protein</topology>
    </subcellularLocation>
</comment>
<dbReference type="GO" id="GO:0015473">
    <property type="term" value="F:fimbrial usher porin activity"/>
    <property type="evidence" value="ECO:0007669"/>
    <property type="project" value="InterPro"/>
</dbReference>
<keyword evidence="4" id="KW-1134">Transmembrane beta strand</keyword>
<dbReference type="Gene3D" id="2.60.40.3110">
    <property type="match status" value="1"/>
</dbReference>
<dbReference type="Gene3D" id="3.10.20.410">
    <property type="match status" value="1"/>
</dbReference>
<evidence type="ECO:0000256" key="4">
    <source>
        <dbReference type="ARBA" id="ARBA00022452"/>
    </source>
</evidence>
<evidence type="ECO:0000256" key="10">
    <source>
        <dbReference type="RuleBase" id="RU003884"/>
    </source>
</evidence>
<dbReference type="PANTHER" id="PTHR30451">
    <property type="entry name" value="OUTER MEMBRANE USHER PROTEIN"/>
    <property type="match status" value="1"/>
</dbReference>
<dbReference type="PROSITE" id="PS51257">
    <property type="entry name" value="PROKAR_LIPOPROTEIN"/>
    <property type="match status" value="1"/>
</dbReference>
<dbReference type="PANTHER" id="PTHR30451:SF21">
    <property type="entry name" value="FIMBRIAL USHER DOMAIN-CONTAINING PROTEIN YDET-RELATED"/>
    <property type="match status" value="1"/>
</dbReference>
<dbReference type="AlphaFoldDB" id="A0A5R8Z5P7"/>
<keyword evidence="9 10" id="KW-0998">Cell outer membrane</keyword>
<comment type="caution">
    <text evidence="14">The sequence shown here is derived from an EMBL/GenBank/DDBJ whole genome shotgun (WGS) entry which is preliminary data.</text>
</comment>
<evidence type="ECO:0000256" key="11">
    <source>
        <dbReference type="SAM" id="SignalP"/>
    </source>
</evidence>
<reference evidence="14 15" key="1">
    <citation type="submission" date="2019-05" db="EMBL/GenBank/DDBJ databases">
        <title>Pseudomonas sp. SC006 isolated from lettuce that can produce HBGAs.</title>
        <authorList>
            <person name="Wang D."/>
            <person name="Liao N."/>
            <person name="Liu D."/>
            <person name="Zhang Z."/>
            <person name="Zou S."/>
        </authorList>
    </citation>
    <scope>NUCLEOTIDE SEQUENCE [LARGE SCALE GENOMIC DNA]</scope>
    <source>
        <strain evidence="14 15">SC006</strain>
    </source>
</reference>
<keyword evidence="3 10" id="KW-0813">Transport</keyword>
<dbReference type="Gene3D" id="2.60.40.2070">
    <property type="match status" value="1"/>
</dbReference>
<dbReference type="Pfam" id="PF13954">
    <property type="entry name" value="PapC_N"/>
    <property type="match status" value="1"/>
</dbReference>
<protein>
    <submittedName>
        <fullName evidence="14">Fimbrial biogenesis outer membrane usher protein</fullName>
    </submittedName>
</protein>
<evidence type="ECO:0000259" key="12">
    <source>
        <dbReference type="Pfam" id="PF13953"/>
    </source>
</evidence>
<comment type="similarity">
    <text evidence="2 10">Belongs to the fimbrial export usher family.</text>
</comment>
<evidence type="ECO:0000256" key="8">
    <source>
        <dbReference type="ARBA" id="ARBA00023136"/>
    </source>
</evidence>
<evidence type="ECO:0000256" key="7">
    <source>
        <dbReference type="ARBA" id="ARBA00022729"/>
    </source>
</evidence>
<dbReference type="InterPro" id="IPR025885">
    <property type="entry name" value="PapC_N"/>
</dbReference>
<keyword evidence="15" id="KW-1185">Reference proteome</keyword>
<dbReference type="InterPro" id="IPR042186">
    <property type="entry name" value="FimD_plug_dom"/>
</dbReference>
<keyword evidence="8 10" id="KW-0472">Membrane</keyword>
<evidence type="ECO:0000256" key="9">
    <source>
        <dbReference type="ARBA" id="ARBA00023237"/>
    </source>
</evidence>
<dbReference type="OrthoDB" id="6554712at2"/>
<keyword evidence="5 10" id="KW-1029">Fimbrium biogenesis</keyword>
<evidence type="ECO:0000313" key="15">
    <source>
        <dbReference type="Proteomes" id="UP000309819"/>
    </source>
</evidence>
<dbReference type="Proteomes" id="UP000309819">
    <property type="component" value="Unassembled WGS sequence"/>
</dbReference>
<feature type="domain" description="PapC-like C-terminal" evidence="12">
    <location>
        <begin position="757"/>
        <end position="818"/>
    </location>
</feature>
<dbReference type="GO" id="GO:0009279">
    <property type="term" value="C:cell outer membrane"/>
    <property type="evidence" value="ECO:0007669"/>
    <property type="project" value="UniProtKB-SubCell"/>
</dbReference>
<proteinExistence type="inferred from homology"/>
<evidence type="ECO:0000256" key="2">
    <source>
        <dbReference type="ARBA" id="ARBA00008064"/>
    </source>
</evidence>
<evidence type="ECO:0000256" key="1">
    <source>
        <dbReference type="ARBA" id="ARBA00004571"/>
    </source>
</evidence>
<dbReference type="InterPro" id="IPR037224">
    <property type="entry name" value="PapC_N_sf"/>
</dbReference>
<dbReference type="RefSeq" id="WP_138219434.1">
    <property type="nucleotide sequence ID" value="NZ_VAUO01000004.1"/>
</dbReference>
<evidence type="ECO:0000313" key="14">
    <source>
        <dbReference type="EMBL" id="TLP61079.1"/>
    </source>
</evidence>
<dbReference type="GO" id="GO:0009297">
    <property type="term" value="P:pilus assembly"/>
    <property type="evidence" value="ECO:0007669"/>
    <property type="project" value="InterPro"/>
</dbReference>
<dbReference type="EMBL" id="VAUO01000004">
    <property type="protein sequence ID" value="TLP61079.1"/>
    <property type="molecule type" value="Genomic_DNA"/>
</dbReference>
<sequence length="838" mass="91008">MRHANRRRHPPSPLRFAPLLALGGSCLLPAGQVAQAEEPRLKFHSGFMRQAPGQPPGSAELALQALAEQQSLAAGRYPVQVRVNLAHNGEHTLDFYEKGPGLGLAPCLSPALLAELGLRLERLEATVDPDTACIDLAAQLPGADVKFDSASLQLDIAIPQAALRRDVAGSVAPERWDSGINAAFVSYQASAQHSSRRGGQSRSQQDLYLNSGVNLGGWRLRSNQSLREDEHGRRHWNRSNTYAQTDLPGTWGTLTLGETFSNGEVFRSLPFKGVQLASDLGMLPDVLQSYAPVIRGVAQSRAKLEVLHNGYPIYSTYVAAGPYEIDDLGVGGGSGELEVVLTEADGQVRRFIQPYSSIGNLLRQGVWRYTAALGRYNPVGDSDQPKLWQATLARGIDWNTTLYGGMLGGDYYRAGLLGAGRDFGQYGAVSLDLTHASSDLGRDLGSVSGQSYAIRYGKAFQTRTNLRFAGYRYSTEGYRDFDEAVAQRNADQYYMGNRRSRLEASVHQQLGLRSSLSLSLTQDDYWNSDRQRRQYQFQFNTQYRDIGYNLFASQSLGRNNLSDRMLGVSVTIPLGLGNSSSASFDMQTQGGRHIQRASLSGSDLDNRLGYRAALSRDEQQRNSLELSASYQTAHANYGAGISESRDQRNLSVNASGALLAHAGGITLTPYLGETSALIQVPDIPGIGVENAPGARTNASGYAVAPHLRPYRVNSLNLRTEQLGPDIELDNGSQAVVPRRGAIVKATFAARQVTRLILTLQHDAGQPLPFGSQVSDEQGNVVAIVGQGGQALIATGPQAQTLGVRWGKQGQQHCRLAIDPTQMQQRQGYHLQTLTCPTT</sequence>
<name>A0A5R8Z5P7_9PSED</name>
<dbReference type="PROSITE" id="PS01151">
    <property type="entry name" value="FIMBRIAL_USHER"/>
    <property type="match status" value="1"/>
</dbReference>
<evidence type="ECO:0000256" key="5">
    <source>
        <dbReference type="ARBA" id="ARBA00022558"/>
    </source>
</evidence>
<dbReference type="InterPro" id="IPR018030">
    <property type="entry name" value="Fimbrial_membr_usher_CS"/>
</dbReference>